<keyword evidence="1" id="KW-0812">Transmembrane</keyword>
<name>A0A511ZDY0_9BACI</name>
<reference evidence="2 3" key="1">
    <citation type="submission" date="2019-07" db="EMBL/GenBank/DDBJ databases">
        <title>Whole genome shotgun sequence of Oceanobacillus sojae NBRC 105379.</title>
        <authorList>
            <person name="Hosoyama A."/>
            <person name="Uohara A."/>
            <person name="Ohji S."/>
            <person name="Ichikawa N."/>
        </authorList>
    </citation>
    <scope>NUCLEOTIDE SEQUENCE [LARGE SCALE GENOMIC DNA]</scope>
    <source>
        <strain evidence="2 3">NBRC 105379</strain>
    </source>
</reference>
<dbReference type="Proteomes" id="UP000321558">
    <property type="component" value="Unassembled WGS sequence"/>
</dbReference>
<evidence type="ECO:0000313" key="2">
    <source>
        <dbReference type="EMBL" id="GEN85649.1"/>
    </source>
</evidence>
<dbReference type="AlphaFoldDB" id="A0A511ZDY0"/>
<dbReference type="EMBL" id="BJYM01000002">
    <property type="protein sequence ID" value="GEN85649.1"/>
    <property type="molecule type" value="Genomic_DNA"/>
</dbReference>
<gene>
    <name evidence="2" type="ORF">OSO01_03880</name>
</gene>
<organism evidence="2 3">
    <name type="scientific">Oceanobacillus sojae</name>
    <dbReference type="NCBI Taxonomy" id="582851"/>
    <lineage>
        <taxon>Bacteria</taxon>
        <taxon>Bacillati</taxon>
        <taxon>Bacillota</taxon>
        <taxon>Bacilli</taxon>
        <taxon>Bacillales</taxon>
        <taxon>Bacillaceae</taxon>
        <taxon>Oceanobacillus</taxon>
    </lineage>
</organism>
<comment type="caution">
    <text evidence="2">The sequence shown here is derived from an EMBL/GenBank/DDBJ whole genome shotgun (WGS) entry which is preliminary data.</text>
</comment>
<protein>
    <submittedName>
        <fullName evidence="2">Uncharacterized protein</fullName>
    </submittedName>
</protein>
<evidence type="ECO:0000313" key="3">
    <source>
        <dbReference type="Proteomes" id="UP000321558"/>
    </source>
</evidence>
<feature type="transmembrane region" description="Helical" evidence="1">
    <location>
        <begin position="20"/>
        <end position="43"/>
    </location>
</feature>
<keyword evidence="1" id="KW-1133">Transmembrane helix</keyword>
<keyword evidence="3" id="KW-1185">Reference proteome</keyword>
<keyword evidence="1" id="KW-0472">Membrane</keyword>
<evidence type="ECO:0000256" key="1">
    <source>
        <dbReference type="SAM" id="Phobius"/>
    </source>
</evidence>
<proteinExistence type="predicted"/>
<accession>A0A511ZDY0</accession>
<sequence length="59" mass="6914">MDNTLHDKTPLENKVNLYPAGLFLTHMYFLSVIERLESFALGYDVSNKLKRRKNNSEKI</sequence>